<comment type="function">
    <text evidence="6">Specifically methylates the N7 position of a guanine in 16S rRNA.</text>
</comment>
<evidence type="ECO:0000256" key="6">
    <source>
        <dbReference type="HAMAP-Rule" id="MF_00074"/>
    </source>
</evidence>
<dbReference type="Proteomes" id="UP000823616">
    <property type="component" value="Unassembled WGS sequence"/>
</dbReference>
<feature type="binding site" evidence="6">
    <location>
        <position position="124"/>
    </location>
    <ligand>
        <name>S-adenosyl-L-methionine</name>
        <dbReference type="ChEBI" id="CHEBI:59789"/>
    </ligand>
</feature>
<evidence type="ECO:0000256" key="1">
    <source>
        <dbReference type="ARBA" id="ARBA00022490"/>
    </source>
</evidence>
<gene>
    <name evidence="6" type="primary">rsmG</name>
    <name evidence="7" type="ORF">IAA96_07975</name>
</gene>
<dbReference type="Gene3D" id="3.40.50.150">
    <property type="entry name" value="Vaccinia Virus protein VP39"/>
    <property type="match status" value="1"/>
</dbReference>
<evidence type="ECO:0000256" key="2">
    <source>
        <dbReference type="ARBA" id="ARBA00022552"/>
    </source>
</evidence>
<evidence type="ECO:0000313" key="7">
    <source>
        <dbReference type="EMBL" id="MBO8451025.1"/>
    </source>
</evidence>
<protein>
    <recommendedName>
        <fullName evidence="6">Ribosomal RNA small subunit methyltransferase G</fullName>
        <ecNumber evidence="6">2.1.1.-</ecNumber>
    </recommendedName>
    <alternativeName>
        <fullName evidence="6">16S rRNA 7-methylguanosine methyltransferase</fullName>
        <shortName evidence="6">16S rRNA m7G methyltransferase</shortName>
    </alternativeName>
</protein>
<dbReference type="InterPro" id="IPR003682">
    <property type="entry name" value="rRNA_ssu_MeTfrase_G"/>
</dbReference>
<proteinExistence type="inferred from homology"/>
<dbReference type="Pfam" id="PF02527">
    <property type="entry name" value="GidB"/>
    <property type="match status" value="1"/>
</dbReference>
<feature type="binding site" evidence="6">
    <location>
        <position position="119"/>
    </location>
    <ligand>
        <name>S-adenosyl-L-methionine</name>
        <dbReference type="ChEBI" id="CHEBI:59789"/>
    </ligand>
</feature>
<name>A0A9D9EQT8_9SPIR</name>
<sequence length="273" mass="29686">MHQHQPADTLSAKALSRLAEGIRILDIPPQPESLPCGIAVCGAETLFRLCSGYLEEIALFNRTLGLVASDCTTAEGRTEVVVRHILDSLAPWRMLAAELAARVPGRDFSADPLSLGDAGSGGGFPGLPLAMLFPGIRFSLLERMEKRCVFLQDCRAVLALENVSVVNREIEKITSGQFDAVTFRAFRPLEKKIRSALLRLLRAPDPASKSAGGFLAAWKGKAASVRAETEIMRKEGFCGTIRAEAVSVPFLKEERHLVQIAPEPEKSGYFPES</sequence>
<dbReference type="HAMAP" id="MF_00074">
    <property type="entry name" value="16SrRNA_methyltr_G"/>
    <property type="match status" value="1"/>
</dbReference>
<feature type="binding site" evidence="6">
    <location>
        <position position="184"/>
    </location>
    <ligand>
        <name>S-adenosyl-L-methionine</name>
        <dbReference type="ChEBI" id="CHEBI:59789"/>
    </ligand>
</feature>
<dbReference type="SUPFAM" id="SSF53335">
    <property type="entry name" value="S-adenosyl-L-methionine-dependent methyltransferases"/>
    <property type="match status" value="1"/>
</dbReference>
<keyword evidence="4 6" id="KW-0808">Transferase</keyword>
<evidence type="ECO:0000256" key="3">
    <source>
        <dbReference type="ARBA" id="ARBA00022603"/>
    </source>
</evidence>
<dbReference type="PANTHER" id="PTHR31760:SF0">
    <property type="entry name" value="S-ADENOSYL-L-METHIONINE-DEPENDENT METHYLTRANSFERASES SUPERFAMILY PROTEIN"/>
    <property type="match status" value="1"/>
</dbReference>
<comment type="subcellular location">
    <subcellularLocation>
        <location evidence="6">Cytoplasm</location>
    </subcellularLocation>
</comment>
<dbReference type="AlphaFoldDB" id="A0A9D9EQT8"/>
<dbReference type="EMBL" id="JADIMS010000150">
    <property type="protein sequence ID" value="MBO8451025.1"/>
    <property type="molecule type" value="Genomic_DNA"/>
</dbReference>
<dbReference type="EC" id="2.1.1.-" evidence="6"/>
<dbReference type="PANTHER" id="PTHR31760">
    <property type="entry name" value="S-ADENOSYL-L-METHIONINE-DEPENDENT METHYLTRANSFERASES SUPERFAMILY PROTEIN"/>
    <property type="match status" value="1"/>
</dbReference>
<keyword evidence="1 6" id="KW-0963">Cytoplasm</keyword>
<evidence type="ECO:0000256" key="4">
    <source>
        <dbReference type="ARBA" id="ARBA00022679"/>
    </source>
</evidence>
<comment type="similarity">
    <text evidence="6">Belongs to the methyltransferase superfamily. RNA methyltransferase RsmG family.</text>
</comment>
<evidence type="ECO:0000256" key="5">
    <source>
        <dbReference type="ARBA" id="ARBA00022691"/>
    </source>
</evidence>
<dbReference type="GO" id="GO:0070043">
    <property type="term" value="F:rRNA (guanine-N7-)-methyltransferase activity"/>
    <property type="evidence" value="ECO:0007669"/>
    <property type="project" value="UniProtKB-UniRule"/>
</dbReference>
<keyword evidence="3 6" id="KW-0489">Methyltransferase</keyword>
<feature type="binding site" evidence="6">
    <location>
        <begin position="170"/>
        <end position="171"/>
    </location>
    <ligand>
        <name>S-adenosyl-L-methionine</name>
        <dbReference type="ChEBI" id="CHEBI:59789"/>
    </ligand>
</feature>
<keyword evidence="2 6" id="KW-0698">rRNA processing</keyword>
<reference evidence="7" key="2">
    <citation type="journal article" date="2021" name="PeerJ">
        <title>Extensive microbial diversity within the chicken gut microbiome revealed by metagenomics and culture.</title>
        <authorList>
            <person name="Gilroy R."/>
            <person name="Ravi A."/>
            <person name="Getino M."/>
            <person name="Pursley I."/>
            <person name="Horton D.L."/>
            <person name="Alikhan N.F."/>
            <person name="Baker D."/>
            <person name="Gharbi K."/>
            <person name="Hall N."/>
            <person name="Watson M."/>
            <person name="Adriaenssens E.M."/>
            <person name="Foster-Nyarko E."/>
            <person name="Jarju S."/>
            <person name="Secka A."/>
            <person name="Antonio M."/>
            <person name="Oren A."/>
            <person name="Chaudhuri R.R."/>
            <person name="La Ragione R."/>
            <person name="Hildebrand F."/>
            <person name="Pallen M.J."/>
        </authorList>
    </citation>
    <scope>NUCLEOTIDE SEQUENCE</scope>
    <source>
        <strain evidence="7">B3-4054</strain>
    </source>
</reference>
<comment type="caution">
    <text evidence="6">Lacks conserved residue(s) required for the propagation of feature annotation.</text>
</comment>
<organism evidence="7 8">
    <name type="scientific">Candidatus Avitreponema avistercoris</name>
    <dbReference type="NCBI Taxonomy" id="2840705"/>
    <lineage>
        <taxon>Bacteria</taxon>
        <taxon>Pseudomonadati</taxon>
        <taxon>Spirochaetota</taxon>
        <taxon>Spirochaetia</taxon>
        <taxon>Spirochaetales</taxon>
        <taxon>Candidatus Avitreponema</taxon>
    </lineage>
</organism>
<evidence type="ECO:0000313" key="8">
    <source>
        <dbReference type="Proteomes" id="UP000823616"/>
    </source>
</evidence>
<keyword evidence="5 6" id="KW-0949">S-adenosyl-L-methionine</keyword>
<reference evidence="7" key="1">
    <citation type="submission" date="2020-10" db="EMBL/GenBank/DDBJ databases">
        <authorList>
            <person name="Gilroy R."/>
        </authorList>
    </citation>
    <scope>NUCLEOTIDE SEQUENCE</scope>
    <source>
        <strain evidence="7">B3-4054</strain>
    </source>
</reference>
<dbReference type="InterPro" id="IPR029063">
    <property type="entry name" value="SAM-dependent_MTases_sf"/>
</dbReference>
<dbReference type="GO" id="GO:0005829">
    <property type="term" value="C:cytosol"/>
    <property type="evidence" value="ECO:0007669"/>
    <property type="project" value="TreeGrafter"/>
</dbReference>
<accession>A0A9D9EQT8</accession>
<comment type="caution">
    <text evidence="7">The sequence shown here is derived from an EMBL/GenBank/DDBJ whole genome shotgun (WGS) entry which is preliminary data.</text>
</comment>